<name>A0A151IS04_9HYME</name>
<feature type="non-terminal residue" evidence="1">
    <location>
        <position position="1"/>
    </location>
</feature>
<evidence type="ECO:0000313" key="2">
    <source>
        <dbReference type="Proteomes" id="UP000078492"/>
    </source>
</evidence>
<dbReference type="Proteomes" id="UP000078492">
    <property type="component" value="Unassembled WGS sequence"/>
</dbReference>
<protein>
    <submittedName>
        <fullName evidence="1">Uncharacterized protein</fullName>
    </submittedName>
</protein>
<dbReference type="EMBL" id="KQ981100">
    <property type="protein sequence ID" value="KYN09493.1"/>
    <property type="molecule type" value="Genomic_DNA"/>
</dbReference>
<accession>A0A151IS04</accession>
<keyword evidence="2" id="KW-1185">Reference proteome</keyword>
<gene>
    <name evidence="1" type="ORF">ALC57_18398</name>
</gene>
<evidence type="ECO:0000313" key="1">
    <source>
        <dbReference type="EMBL" id="KYN09493.1"/>
    </source>
</evidence>
<organism evidence="1 2">
    <name type="scientific">Trachymyrmex cornetzi</name>
    <dbReference type="NCBI Taxonomy" id="471704"/>
    <lineage>
        <taxon>Eukaryota</taxon>
        <taxon>Metazoa</taxon>
        <taxon>Ecdysozoa</taxon>
        <taxon>Arthropoda</taxon>
        <taxon>Hexapoda</taxon>
        <taxon>Insecta</taxon>
        <taxon>Pterygota</taxon>
        <taxon>Neoptera</taxon>
        <taxon>Endopterygota</taxon>
        <taxon>Hymenoptera</taxon>
        <taxon>Apocrita</taxon>
        <taxon>Aculeata</taxon>
        <taxon>Formicoidea</taxon>
        <taxon>Formicidae</taxon>
        <taxon>Myrmicinae</taxon>
        <taxon>Trachymyrmex</taxon>
    </lineage>
</organism>
<dbReference type="AlphaFoldDB" id="A0A151IS04"/>
<sequence>LDFRFQRTRGLIKRIVTGKGIGSNTLGIHEVYRVEVSYNTRKRKM</sequence>
<reference evidence="1 2" key="1">
    <citation type="submission" date="2015-09" db="EMBL/GenBank/DDBJ databases">
        <title>Trachymyrmex cornetzi WGS genome.</title>
        <authorList>
            <person name="Nygaard S."/>
            <person name="Hu H."/>
            <person name="Boomsma J."/>
            <person name="Zhang G."/>
        </authorList>
    </citation>
    <scope>NUCLEOTIDE SEQUENCE [LARGE SCALE GENOMIC DNA]</scope>
    <source>
        <strain evidence="1">Tcor2-1</strain>
        <tissue evidence="1">Whole body</tissue>
    </source>
</reference>
<proteinExistence type="predicted"/>